<dbReference type="InterPro" id="IPR004107">
    <property type="entry name" value="Integrase_SAM-like_N"/>
</dbReference>
<dbReference type="Gene3D" id="1.10.150.130">
    <property type="match status" value="1"/>
</dbReference>
<dbReference type="STRING" id="1121884.SAMN02745131_03744"/>
<dbReference type="InterPro" id="IPR044068">
    <property type="entry name" value="CB"/>
</dbReference>
<dbReference type="Pfam" id="PF13495">
    <property type="entry name" value="Phage_int_SAM_4"/>
    <property type="match status" value="1"/>
</dbReference>
<evidence type="ECO:0000259" key="7">
    <source>
        <dbReference type="PROSITE" id="PS51900"/>
    </source>
</evidence>
<feature type="domain" description="Tyr recombinase" evidence="6">
    <location>
        <begin position="103"/>
        <end position="277"/>
    </location>
</feature>
<dbReference type="PANTHER" id="PTHR30349:SF41">
    <property type="entry name" value="INTEGRASE_RECOMBINASE PROTEIN MJ0367-RELATED"/>
    <property type="match status" value="1"/>
</dbReference>
<dbReference type="InterPro" id="IPR010998">
    <property type="entry name" value="Integrase_recombinase_N"/>
</dbReference>
<name>A0A1M5F5X5_9BACT</name>
<reference evidence="8 9" key="1">
    <citation type="submission" date="2016-11" db="EMBL/GenBank/DDBJ databases">
        <authorList>
            <person name="Jaros S."/>
            <person name="Januszkiewicz K."/>
            <person name="Wedrychowicz H."/>
        </authorList>
    </citation>
    <scope>NUCLEOTIDE SEQUENCE [LARGE SCALE GENOMIC DNA]</scope>
    <source>
        <strain evidence="8 9">DSM 18119</strain>
    </source>
</reference>
<dbReference type="Gene3D" id="1.10.443.10">
    <property type="entry name" value="Intergrase catalytic core"/>
    <property type="match status" value="1"/>
</dbReference>
<dbReference type="Pfam" id="PF00589">
    <property type="entry name" value="Phage_integrase"/>
    <property type="match status" value="1"/>
</dbReference>
<dbReference type="PROSITE" id="PS51900">
    <property type="entry name" value="CB"/>
    <property type="match status" value="1"/>
</dbReference>
<dbReference type="GO" id="GO:0006310">
    <property type="term" value="P:DNA recombination"/>
    <property type="evidence" value="ECO:0007669"/>
    <property type="project" value="UniProtKB-KW"/>
</dbReference>
<dbReference type="InterPro" id="IPR011010">
    <property type="entry name" value="DNA_brk_join_enz"/>
</dbReference>
<keyword evidence="3 5" id="KW-0238">DNA-binding</keyword>
<gene>
    <name evidence="8" type="ORF">SAMN02745131_03744</name>
</gene>
<keyword evidence="4" id="KW-0233">DNA recombination</keyword>
<dbReference type="GO" id="GO:0015074">
    <property type="term" value="P:DNA integration"/>
    <property type="evidence" value="ECO:0007669"/>
    <property type="project" value="UniProtKB-KW"/>
</dbReference>
<dbReference type="PROSITE" id="PS51898">
    <property type="entry name" value="TYR_RECOMBINASE"/>
    <property type="match status" value="1"/>
</dbReference>
<dbReference type="Proteomes" id="UP000184048">
    <property type="component" value="Unassembled WGS sequence"/>
</dbReference>
<evidence type="ECO:0000259" key="6">
    <source>
        <dbReference type="PROSITE" id="PS51898"/>
    </source>
</evidence>
<comment type="similarity">
    <text evidence="1">Belongs to the 'phage' integrase family.</text>
</comment>
<evidence type="ECO:0000256" key="2">
    <source>
        <dbReference type="ARBA" id="ARBA00022908"/>
    </source>
</evidence>
<evidence type="ECO:0000256" key="1">
    <source>
        <dbReference type="ARBA" id="ARBA00008857"/>
    </source>
</evidence>
<evidence type="ECO:0000256" key="4">
    <source>
        <dbReference type="ARBA" id="ARBA00023172"/>
    </source>
</evidence>
<dbReference type="InterPro" id="IPR002104">
    <property type="entry name" value="Integrase_catalytic"/>
</dbReference>
<dbReference type="RefSeq" id="WP_072836865.1">
    <property type="nucleotide sequence ID" value="NZ_FQUU01000021.1"/>
</dbReference>
<sequence length="294" mass="33517">MSPQALAALEKTSEYLSIGQYSPLTIRNYLSELRYLFVYHGNVSPGDFTEDMLLQYLLYLAKTLGCSRAKCRMAAQSISFYFRHVLRRPYVIPSLIYPRPSSKLPAVMSAQQIKTLIDSIKNIKHRTIVMLLYSTGMRLSEIAHLKITDIDSHNMRIKVVQGKGSKDRFTILSQAVLLELRAYYIIYKPKEYLFNGTRKGCPMSMRNIQHLVQISLAKAGLGSKQFTVHTIRHSFATHLVDNGTDLHTVKELLGHSALQTTMRYLHLSPQRRQQITNPYDVLPGREAGSNKRGK</sequence>
<dbReference type="InterPro" id="IPR013762">
    <property type="entry name" value="Integrase-like_cat_sf"/>
</dbReference>
<evidence type="ECO:0000256" key="3">
    <source>
        <dbReference type="ARBA" id="ARBA00023125"/>
    </source>
</evidence>
<organism evidence="8 9">
    <name type="scientific">Flavisolibacter ginsengisoli DSM 18119</name>
    <dbReference type="NCBI Taxonomy" id="1121884"/>
    <lineage>
        <taxon>Bacteria</taxon>
        <taxon>Pseudomonadati</taxon>
        <taxon>Bacteroidota</taxon>
        <taxon>Chitinophagia</taxon>
        <taxon>Chitinophagales</taxon>
        <taxon>Chitinophagaceae</taxon>
        <taxon>Flavisolibacter</taxon>
    </lineage>
</organism>
<dbReference type="InterPro" id="IPR050090">
    <property type="entry name" value="Tyrosine_recombinase_XerCD"/>
</dbReference>
<accession>A0A1M5F5X5</accession>
<evidence type="ECO:0000313" key="9">
    <source>
        <dbReference type="Proteomes" id="UP000184048"/>
    </source>
</evidence>
<dbReference type="OrthoDB" id="9801717at2"/>
<proteinExistence type="inferred from homology"/>
<feature type="domain" description="Core-binding (CB)" evidence="7">
    <location>
        <begin position="3"/>
        <end position="86"/>
    </location>
</feature>
<dbReference type="PANTHER" id="PTHR30349">
    <property type="entry name" value="PHAGE INTEGRASE-RELATED"/>
    <property type="match status" value="1"/>
</dbReference>
<dbReference type="GO" id="GO:0003677">
    <property type="term" value="F:DNA binding"/>
    <property type="evidence" value="ECO:0007669"/>
    <property type="project" value="UniProtKB-UniRule"/>
</dbReference>
<dbReference type="SUPFAM" id="SSF56349">
    <property type="entry name" value="DNA breaking-rejoining enzymes"/>
    <property type="match status" value="1"/>
</dbReference>
<protein>
    <submittedName>
        <fullName evidence="8">Site-specific recombinase XerD</fullName>
    </submittedName>
</protein>
<keyword evidence="2" id="KW-0229">DNA integration</keyword>
<dbReference type="EMBL" id="FQUU01000021">
    <property type="protein sequence ID" value="SHF87010.1"/>
    <property type="molecule type" value="Genomic_DNA"/>
</dbReference>
<evidence type="ECO:0000313" key="8">
    <source>
        <dbReference type="EMBL" id="SHF87010.1"/>
    </source>
</evidence>
<keyword evidence="9" id="KW-1185">Reference proteome</keyword>
<evidence type="ECO:0000256" key="5">
    <source>
        <dbReference type="PROSITE-ProRule" id="PRU01248"/>
    </source>
</evidence>
<dbReference type="AlphaFoldDB" id="A0A1M5F5X5"/>